<dbReference type="InterPro" id="IPR051610">
    <property type="entry name" value="GPI/OXD"/>
</dbReference>
<feature type="domain" description="Cupin type-2" evidence="2">
    <location>
        <begin position="46"/>
        <end position="117"/>
    </location>
</feature>
<dbReference type="SUPFAM" id="SSF51182">
    <property type="entry name" value="RmlC-like cupins"/>
    <property type="match status" value="1"/>
</dbReference>
<evidence type="ECO:0000313" key="4">
    <source>
        <dbReference type="Proteomes" id="UP001595629"/>
    </source>
</evidence>
<gene>
    <name evidence="3" type="ORF">ACFORG_00965</name>
</gene>
<dbReference type="EMBL" id="JBHRXI010000001">
    <property type="protein sequence ID" value="MFC3612316.1"/>
    <property type="molecule type" value="Genomic_DNA"/>
</dbReference>
<dbReference type="CDD" id="cd02224">
    <property type="entry name" value="cupin_SPO2919-like"/>
    <property type="match status" value="1"/>
</dbReference>
<evidence type="ECO:0000256" key="1">
    <source>
        <dbReference type="ARBA" id="ARBA00022723"/>
    </source>
</evidence>
<evidence type="ECO:0000313" key="3">
    <source>
        <dbReference type="EMBL" id="MFC3612316.1"/>
    </source>
</evidence>
<keyword evidence="4" id="KW-1185">Reference proteome</keyword>
<dbReference type="InterPro" id="IPR011051">
    <property type="entry name" value="RmlC_Cupin_sf"/>
</dbReference>
<dbReference type="PANTHER" id="PTHR35848">
    <property type="entry name" value="OXALATE-BINDING PROTEIN"/>
    <property type="match status" value="1"/>
</dbReference>
<reference evidence="4" key="1">
    <citation type="journal article" date="2019" name="Int. J. Syst. Evol. Microbiol.">
        <title>The Global Catalogue of Microorganisms (GCM) 10K type strain sequencing project: providing services to taxonomists for standard genome sequencing and annotation.</title>
        <authorList>
            <consortium name="The Broad Institute Genomics Platform"/>
            <consortium name="The Broad Institute Genome Sequencing Center for Infectious Disease"/>
            <person name="Wu L."/>
            <person name="Ma J."/>
        </authorList>
    </citation>
    <scope>NUCLEOTIDE SEQUENCE [LARGE SCALE GENOMIC DNA]</scope>
    <source>
        <strain evidence="4">KCTC 42911</strain>
    </source>
</reference>
<proteinExistence type="predicted"/>
<dbReference type="Gene3D" id="2.60.120.10">
    <property type="entry name" value="Jelly Rolls"/>
    <property type="match status" value="1"/>
</dbReference>
<organism evidence="3 4">
    <name type="scientific">Lutimaribacter marinistellae</name>
    <dbReference type="NCBI Taxonomy" id="1820329"/>
    <lineage>
        <taxon>Bacteria</taxon>
        <taxon>Pseudomonadati</taxon>
        <taxon>Pseudomonadota</taxon>
        <taxon>Alphaproteobacteria</taxon>
        <taxon>Rhodobacterales</taxon>
        <taxon>Roseobacteraceae</taxon>
        <taxon>Lutimaribacter</taxon>
    </lineage>
</organism>
<dbReference type="Proteomes" id="UP001595629">
    <property type="component" value="Unassembled WGS sequence"/>
</dbReference>
<protein>
    <submittedName>
        <fullName evidence="3">Cupin domain-containing protein</fullName>
    </submittedName>
</protein>
<accession>A0ABV7T9P4</accession>
<comment type="caution">
    <text evidence="3">The sequence shown here is derived from an EMBL/GenBank/DDBJ whole genome shotgun (WGS) entry which is preliminary data.</text>
</comment>
<dbReference type="PANTHER" id="PTHR35848:SF9">
    <property type="entry name" value="SLL1358 PROTEIN"/>
    <property type="match status" value="1"/>
</dbReference>
<dbReference type="InterPro" id="IPR013096">
    <property type="entry name" value="Cupin_2"/>
</dbReference>
<keyword evidence="1" id="KW-0479">Metal-binding</keyword>
<dbReference type="Pfam" id="PF07883">
    <property type="entry name" value="Cupin_2"/>
    <property type="match status" value="1"/>
</dbReference>
<dbReference type="RefSeq" id="WP_386733501.1">
    <property type="nucleotide sequence ID" value="NZ_JBHRXI010000001.1"/>
</dbReference>
<name>A0ABV7T9P4_9RHOB</name>
<dbReference type="InterPro" id="IPR014710">
    <property type="entry name" value="RmlC-like_jellyroll"/>
</dbReference>
<sequence length="153" mass="16180">MPKVVLDDLPVHDGPDAVEAVAGPLGPYEGRAISQAHGLERLGANVETLMPGAASSHRHWHDSNDELVVVLSGEVMLVEDGGETRLGAGDIAVFPAGVENGHCLRNGSQEPATFLVVGSKDPLDRCHYAEIDLVLHPGGRLTRQDGRPVTPDD</sequence>
<evidence type="ECO:0000259" key="2">
    <source>
        <dbReference type="Pfam" id="PF07883"/>
    </source>
</evidence>